<feature type="compositionally biased region" description="Acidic residues" evidence="1">
    <location>
        <begin position="269"/>
        <end position="286"/>
    </location>
</feature>
<evidence type="ECO:0000313" key="2">
    <source>
        <dbReference type="EMBL" id="PWY98280.1"/>
    </source>
</evidence>
<feature type="compositionally biased region" description="Low complexity" evidence="1">
    <location>
        <begin position="303"/>
        <end position="348"/>
    </location>
</feature>
<feature type="compositionally biased region" description="Basic residues" evidence="1">
    <location>
        <begin position="289"/>
        <end position="302"/>
    </location>
</feature>
<keyword evidence="3" id="KW-1185">Reference proteome</keyword>
<feature type="compositionally biased region" description="Polar residues" evidence="1">
    <location>
        <begin position="367"/>
        <end position="379"/>
    </location>
</feature>
<feature type="compositionally biased region" description="Basic and acidic residues" evidence="1">
    <location>
        <begin position="141"/>
        <end position="162"/>
    </location>
</feature>
<feature type="compositionally biased region" description="Low complexity" evidence="1">
    <location>
        <begin position="383"/>
        <end position="400"/>
    </location>
</feature>
<dbReference type="OrthoDB" id="2556338at2759"/>
<feature type="compositionally biased region" description="Basic residues" evidence="1">
    <location>
        <begin position="127"/>
        <end position="137"/>
    </location>
</feature>
<feature type="compositionally biased region" description="Low complexity" evidence="1">
    <location>
        <begin position="7"/>
        <end position="35"/>
    </location>
</feature>
<feature type="region of interest" description="Disordered" evidence="1">
    <location>
        <begin position="556"/>
        <end position="587"/>
    </location>
</feature>
<protein>
    <submittedName>
        <fullName evidence="2">Uncharacterized protein</fullName>
    </submittedName>
</protein>
<dbReference type="InParanoid" id="A0A317XLU2"/>
<name>A0A317XLU2_9BASI</name>
<feature type="compositionally biased region" description="Polar residues" evidence="1">
    <location>
        <begin position="573"/>
        <end position="587"/>
    </location>
</feature>
<dbReference type="EMBL" id="KZ819199">
    <property type="protein sequence ID" value="PWY98280.1"/>
    <property type="molecule type" value="Genomic_DNA"/>
</dbReference>
<feature type="compositionally biased region" description="Low complexity" evidence="1">
    <location>
        <begin position="433"/>
        <end position="472"/>
    </location>
</feature>
<reference evidence="2 3" key="1">
    <citation type="journal article" date="2018" name="Mol. Biol. Evol.">
        <title>Broad Genomic Sampling Reveals a Smut Pathogenic Ancestry of the Fungal Clade Ustilaginomycotina.</title>
        <authorList>
            <person name="Kijpornyongpan T."/>
            <person name="Mondo S.J."/>
            <person name="Barry K."/>
            <person name="Sandor L."/>
            <person name="Lee J."/>
            <person name="Lipzen A."/>
            <person name="Pangilinan J."/>
            <person name="LaButti K."/>
            <person name="Hainaut M."/>
            <person name="Henrissat B."/>
            <person name="Grigoriev I.V."/>
            <person name="Spatafora J.W."/>
            <person name="Aime M.C."/>
        </authorList>
    </citation>
    <scope>NUCLEOTIDE SEQUENCE [LARGE SCALE GENOMIC DNA]</scope>
    <source>
        <strain evidence="2 3">MCA 3645</strain>
    </source>
</reference>
<feature type="compositionally biased region" description="Polar residues" evidence="1">
    <location>
        <begin position="43"/>
        <end position="62"/>
    </location>
</feature>
<feature type="compositionally biased region" description="Basic residues" evidence="1">
    <location>
        <begin position="66"/>
        <end position="77"/>
    </location>
</feature>
<feature type="region of interest" description="Disordered" evidence="1">
    <location>
        <begin position="1"/>
        <end position="487"/>
    </location>
</feature>
<accession>A0A317XLU2</accession>
<organism evidence="2 3">
    <name type="scientific">Testicularia cyperi</name>
    <dbReference type="NCBI Taxonomy" id="1882483"/>
    <lineage>
        <taxon>Eukaryota</taxon>
        <taxon>Fungi</taxon>
        <taxon>Dikarya</taxon>
        <taxon>Basidiomycota</taxon>
        <taxon>Ustilaginomycotina</taxon>
        <taxon>Ustilaginomycetes</taxon>
        <taxon>Ustilaginales</taxon>
        <taxon>Anthracoideaceae</taxon>
        <taxon>Testicularia</taxon>
    </lineage>
</organism>
<sequence>MDEMDLLDSGSDLSELSDVESAPPTPGSSSRRSPANEPDAAPETSTLSAPHSSNKSRSTNASAKKAGLKVKLGGRRSKAADNDDSSTASPRADASSSSTPARARKIVLKPSTGTPTASSPKSEPVTKRKQSSRRRTPSAKLTDELKDLGDVENSKDDLARMFDDEEEPADDGETNHSGDDFEPEEKSGIKAGGQRAALKRTRSTRQDGKRSAVGSVTAPEEEEEDLAPRRKKRSRPSTYVSDPDDGDHKTGNPSGVVSSDDESMKDVGTEDESDEADGNEEDDDEVVGGRRKAGARGSKKATTKTTAAGAQKKGGARSSLAGAAGTTPTGLKKAGAAASTGASSKTLSFADKMRASIDSAKDKTIKPPSTSASKLNPTASAFRPGARPGASTPGAAASAGTGAGTGSKRPSSQAFGKSMSGWDQLFGGVSGLSASAQSTPSKSTPSKTAAAANSKSASSSSSTGGAGSSNASGGAGGPGTSGIRPDPTMETLTAEELAEARATRNREYLDTDQCFDLLAHAEIMLAFEQDIIFRDRQTARMLRPSHWRAGFKFASSSSESAAAKAPSNGVGGSSSESTRSGATATAV</sequence>
<feature type="compositionally biased region" description="Polar residues" evidence="1">
    <location>
        <begin position="111"/>
        <end position="121"/>
    </location>
</feature>
<gene>
    <name evidence="2" type="ORF">BCV70DRAFT_218735</name>
</gene>
<evidence type="ECO:0000313" key="3">
    <source>
        <dbReference type="Proteomes" id="UP000246740"/>
    </source>
</evidence>
<dbReference type="STRING" id="1882483.A0A317XLU2"/>
<feature type="compositionally biased region" description="Polar residues" evidence="1">
    <location>
        <begin position="85"/>
        <end position="100"/>
    </location>
</feature>
<evidence type="ECO:0000256" key="1">
    <source>
        <dbReference type="SAM" id="MobiDB-lite"/>
    </source>
</evidence>
<feature type="compositionally biased region" description="Basic and acidic residues" evidence="1">
    <location>
        <begin position="351"/>
        <end position="365"/>
    </location>
</feature>
<dbReference type="AlphaFoldDB" id="A0A317XLU2"/>
<feature type="compositionally biased region" description="Low complexity" evidence="1">
    <location>
        <begin position="556"/>
        <end position="567"/>
    </location>
</feature>
<feature type="compositionally biased region" description="Basic and acidic residues" evidence="1">
    <location>
        <begin position="173"/>
        <end position="188"/>
    </location>
</feature>
<dbReference type="Proteomes" id="UP000246740">
    <property type="component" value="Unassembled WGS sequence"/>
</dbReference>
<feature type="compositionally biased region" description="Acidic residues" evidence="1">
    <location>
        <begin position="163"/>
        <end position="172"/>
    </location>
</feature>
<proteinExistence type="predicted"/>